<feature type="region of interest" description="Disordered" evidence="10">
    <location>
        <begin position="702"/>
        <end position="745"/>
    </location>
</feature>
<dbReference type="GO" id="GO:0005524">
    <property type="term" value="F:ATP binding"/>
    <property type="evidence" value="ECO:0007669"/>
    <property type="project" value="UniProtKB-KW"/>
</dbReference>
<keyword evidence="9" id="KW-0934">Plastid</keyword>
<evidence type="ECO:0000313" key="12">
    <source>
        <dbReference type="Proteomes" id="UP000256970"/>
    </source>
</evidence>
<feature type="transmembrane region" description="Helical" evidence="9">
    <location>
        <begin position="491"/>
        <end position="510"/>
    </location>
</feature>
<sequence>MQCAAGPAQLGRAAFNTPAFRQTPGRPASAAVLGLGSRSLHSVSGTSRPLSQLPGLTQWSGLRRQVLPRDAAQPGGSAGSNSEQDKQRQAANNSSSSSSQGSHDNPALEFPLLLASSLSHVNRQYIKMRRRRKWWNKLGGYPKQLVCGVGNKWKWWNKLGGYPKVPSENMDHLPEPAVELWQKVLPLGMIFFCASFNLTILQSLKDSIMVTAGGAEVLPFLASCCVLPASVAFFVLYGKLVAHLPEKAVFYAAVTPLLGYYALFAAAIYPIAGSLHPLELMAKIAPSVPVGLHGLLKVVGNWTYSLFFCMAELWGAVVISVLFWSLANEVCTVDEAKAVYPFMAIGANIALVAAGCYIRLVNHTLSTTVAGDTQLLSLRVLIGTVMAMTGAMFAAKAFIDAKVLQPALKSADGAAAAAGGGAAKPAGKKKKSKGSFGEGIAVLKKSPKIRNLALLVMSYGVGHRLFEFAWKGQLRLLYPTVQGYQSVLADVATYTGMLTLASMVVSRLVFQHAGWGVAASVTPAVMGVAGTMFFAGTLLAGLPSLSPEMAATIAGIGATAGVVTQVFARASKYSLFDPAKEMVYIEMDADEKKQGKAAVDLVGSQIGKSGASWITQAFLLGCGSIAAAMPFTGVVFAGVIITWIKATLGLHSQMQEVEKARLAQQQQQQAAAAAALGAGGAAAAAVGVAVGAAGVPAAAAAGGEFTEPDEESDSSNSSSRVGSPSDQAAAESSEDASGHGAAYSSHAVAAASSHVNGSSSSSSHGVHASSSSGSLESYVAAAVNGQLQQSGKAGSASSVNGGSGAQFNVNGHGVNGLDDGQQLNGAAKELSKVKLQ</sequence>
<evidence type="ECO:0000256" key="5">
    <source>
        <dbReference type="ARBA" id="ARBA00022741"/>
    </source>
</evidence>
<organism evidence="11 12">
    <name type="scientific">Tetradesmus obliquus</name>
    <name type="common">Green alga</name>
    <name type="synonym">Acutodesmus obliquus</name>
    <dbReference type="NCBI Taxonomy" id="3088"/>
    <lineage>
        <taxon>Eukaryota</taxon>
        <taxon>Viridiplantae</taxon>
        <taxon>Chlorophyta</taxon>
        <taxon>core chlorophytes</taxon>
        <taxon>Chlorophyceae</taxon>
        <taxon>CS clade</taxon>
        <taxon>Sphaeropleales</taxon>
        <taxon>Scenedesmaceae</taxon>
        <taxon>Tetradesmus</taxon>
    </lineage>
</organism>
<evidence type="ECO:0000256" key="6">
    <source>
        <dbReference type="ARBA" id="ARBA00022840"/>
    </source>
</evidence>
<dbReference type="Pfam" id="PF03219">
    <property type="entry name" value="TLC"/>
    <property type="match status" value="1"/>
</dbReference>
<dbReference type="PANTHER" id="PTHR31187">
    <property type="match status" value="1"/>
</dbReference>
<feature type="region of interest" description="Disordered" evidence="10">
    <location>
        <begin position="787"/>
        <end position="836"/>
    </location>
</feature>
<dbReference type="Proteomes" id="UP000256970">
    <property type="component" value="Unassembled WGS sequence"/>
</dbReference>
<protein>
    <recommendedName>
        <fullName evidence="9">ADP,ATP carrier protein</fullName>
    </recommendedName>
</protein>
<feature type="transmembrane region" description="Helical" evidence="9">
    <location>
        <begin position="549"/>
        <end position="568"/>
    </location>
</feature>
<keyword evidence="7 9" id="KW-1133">Transmembrane helix</keyword>
<feature type="transmembrane region" description="Helical" evidence="9">
    <location>
        <begin position="302"/>
        <end position="326"/>
    </location>
</feature>
<feature type="transmembrane region" description="Helical" evidence="9">
    <location>
        <begin position="617"/>
        <end position="644"/>
    </location>
</feature>
<keyword evidence="8 9" id="KW-0472">Membrane</keyword>
<accession>A0A383VG58</accession>
<comment type="similarity">
    <text evidence="2 9">Belongs to the ADP/ATP translocase tlc family.</text>
</comment>
<feature type="compositionally biased region" description="Low complexity" evidence="10">
    <location>
        <begin position="714"/>
        <end position="731"/>
    </location>
</feature>
<reference evidence="11 12" key="1">
    <citation type="submission" date="2016-10" db="EMBL/GenBank/DDBJ databases">
        <authorList>
            <person name="Cai Z."/>
        </authorList>
    </citation>
    <scope>NUCLEOTIDE SEQUENCE [LARGE SCALE GENOMIC DNA]</scope>
</reference>
<feature type="compositionally biased region" description="Low complexity" evidence="10">
    <location>
        <begin position="790"/>
        <end position="800"/>
    </location>
</feature>
<feature type="transmembrane region" description="Helical" evidence="9">
    <location>
        <begin position="249"/>
        <end position="272"/>
    </location>
</feature>
<dbReference type="NCBIfam" id="TIGR00769">
    <property type="entry name" value="AAA"/>
    <property type="match status" value="1"/>
</dbReference>
<evidence type="ECO:0000256" key="3">
    <source>
        <dbReference type="ARBA" id="ARBA00022448"/>
    </source>
</evidence>
<evidence type="ECO:0000313" key="11">
    <source>
        <dbReference type="EMBL" id="SZX63722.1"/>
    </source>
</evidence>
<proteinExistence type="inferred from homology"/>
<dbReference type="AlphaFoldDB" id="A0A383VG58"/>
<keyword evidence="6 9" id="KW-0067">ATP-binding</keyword>
<dbReference type="GO" id="GO:0005471">
    <property type="term" value="F:ATP:ADP antiporter activity"/>
    <property type="evidence" value="ECO:0007669"/>
    <property type="project" value="InterPro"/>
</dbReference>
<feature type="transmembrane region" description="Helical" evidence="9">
    <location>
        <begin position="380"/>
        <end position="399"/>
    </location>
</feature>
<feature type="transmembrane region" description="Helical" evidence="9">
    <location>
        <begin position="217"/>
        <end position="237"/>
    </location>
</feature>
<name>A0A383VG58_TETOB</name>
<feature type="transmembrane region" description="Helical" evidence="9">
    <location>
        <begin position="338"/>
        <end position="360"/>
    </location>
</feature>
<evidence type="ECO:0000256" key="10">
    <source>
        <dbReference type="SAM" id="MobiDB-lite"/>
    </source>
</evidence>
<evidence type="ECO:0000256" key="1">
    <source>
        <dbReference type="ARBA" id="ARBA00004141"/>
    </source>
</evidence>
<gene>
    <name evidence="11" type="ORF">BQ4739_LOCUS4270</name>
</gene>
<keyword evidence="4 9" id="KW-0812">Transmembrane</keyword>
<evidence type="ECO:0000256" key="7">
    <source>
        <dbReference type="ARBA" id="ARBA00022989"/>
    </source>
</evidence>
<dbReference type="EMBL" id="FNXT01000339">
    <property type="protein sequence ID" value="SZX63722.1"/>
    <property type="molecule type" value="Genomic_DNA"/>
</dbReference>
<evidence type="ECO:0000256" key="2">
    <source>
        <dbReference type="ARBA" id="ARBA00007127"/>
    </source>
</evidence>
<feature type="region of interest" description="Disordered" evidence="10">
    <location>
        <begin position="70"/>
        <end position="105"/>
    </location>
</feature>
<feature type="transmembrane region" description="Helical" evidence="9">
    <location>
        <begin position="517"/>
        <end position="543"/>
    </location>
</feature>
<comment type="subcellular location">
    <subcellularLocation>
        <location evidence="1">Membrane</location>
        <topology evidence="1">Multi-pass membrane protein</topology>
    </subcellularLocation>
    <subcellularLocation>
        <location evidence="9">Plastid</location>
        <location evidence="9">Chloroplast membrane</location>
        <topology evidence="9">Multi-pass membrane protein</topology>
    </subcellularLocation>
</comment>
<evidence type="ECO:0000256" key="8">
    <source>
        <dbReference type="ARBA" id="ARBA00023136"/>
    </source>
</evidence>
<feature type="transmembrane region" description="Helical" evidence="9">
    <location>
        <begin position="452"/>
        <end position="471"/>
    </location>
</feature>
<dbReference type="PANTHER" id="PTHR31187:SF1">
    <property type="entry name" value="ADP,ATP CARRIER PROTEIN 1"/>
    <property type="match status" value="1"/>
</dbReference>
<keyword evidence="3 9" id="KW-0813">Transport</keyword>
<keyword evidence="12" id="KW-1185">Reference proteome</keyword>
<keyword evidence="9" id="KW-0150">Chloroplast</keyword>
<keyword evidence="5 9" id="KW-0547">Nucleotide-binding</keyword>
<dbReference type="GO" id="GO:0031969">
    <property type="term" value="C:chloroplast membrane"/>
    <property type="evidence" value="ECO:0007669"/>
    <property type="project" value="UniProtKB-SubCell"/>
</dbReference>
<dbReference type="InterPro" id="IPR004667">
    <property type="entry name" value="ADP_ATP_car_bac_type"/>
</dbReference>
<evidence type="ECO:0000256" key="4">
    <source>
        <dbReference type="ARBA" id="ARBA00022692"/>
    </source>
</evidence>
<evidence type="ECO:0000256" key="9">
    <source>
        <dbReference type="RuleBase" id="RU363121"/>
    </source>
</evidence>